<feature type="region of interest" description="Disordered" evidence="1">
    <location>
        <begin position="395"/>
        <end position="435"/>
    </location>
</feature>
<dbReference type="KEGG" id="chla:C834K_0322"/>
<feature type="compositionally biased region" description="Low complexity" evidence="1">
    <location>
        <begin position="396"/>
        <end position="414"/>
    </location>
</feature>
<organism evidence="2 3">
    <name type="scientific">Chlamydia poikilotherma</name>
    <dbReference type="NCBI Taxonomy" id="1967783"/>
    <lineage>
        <taxon>Bacteria</taxon>
        <taxon>Pseudomonadati</taxon>
        <taxon>Chlamydiota</taxon>
        <taxon>Chlamydiia</taxon>
        <taxon>Chlamydiales</taxon>
        <taxon>Chlamydiaceae</taxon>
        <taxon>Chlamydia/Chlamydophila group</taxon>
        <taxon>Chlamydia</taxon>
    </lineage>
</organism>
<dbReference type="Proteomes" id="UP000258476">
    <property type="component" value="Chromosome"/>
</dbReference>
<evidence type="ECO:0000256" key="1">
    <source>
        <dbReference type="SAM" id="MobiDB-lite"/>
    </source>
</evidence>
<gene>
    <name evidence="2" type="ORF">C834K_0322</name>
</gene>
<reference evidence="3" key="1">
    <citation type="submission" date="2017-11" db="EMBL/GenBank/DDBJ databases">
        <authorList>
            <person name="Seth-Smith MB H."/>
        </authorList>
    </citation>
    <scope>NUCLEOTIDE SEQUENCE [LARGE SCALE GENOMIC DNA]</scope>
</reference>
<name>A0A3B0Q751_9CHLA</name>
<keyword evidence="3" id="KW-1185">Reference proteome</keyword>
<dbReference type="RefSeq" id="WP_117274079.1">
    <property type="nucleotide sequence ID" value="NZ_LS992154.1"/>
</dbReference>
<dbReference type="OrthoDB" id="17318at2"/>
<dbReference type="AlphaFoldDB" id="A0A3B0Q751"/>
<accession>A0A3B0Q751</accession>
<evidence type="ECO:0000313" key="2">
    <source>
        <dbReference type="EMBL" id="SYX08787.1"/>
    </source>
</evidence>
<evidence type="ECO:0000313" key="3">
    <source>
        <dbReference type="Proteomes" id="UP000258476"/>
    </source>
</evidence>
<proteinExistence type="predicted"/>
<protein>
    <submittedName>
        <fullName evidence="2">Uncharacterized protein</fullName>
    </submittedName>
</protein>
<sequence>MCFPGFPSIPGFSCSFQRTTQDQTDGAQSSTNPQSIPLVTQQPHSTQSKTELKISFGKEDGVESAAAQIETIVNTTQHIIHNPQVQKGCMVCYDHCNDPCVKRCGCFGSWFCACFKACCILETPVDTNIPDIMRNMDHKYGPLSLAMAIQQLSWDAHELVKQGQDLSTDDEKKLDQECKKAKKQLTGSFNNLSQKYFHNQCMNILDDPQNVDNVLPTLLKIMGNQAWKNPEHKPHPPKCWVLEAAAKTDSTLPSTPDPMQLDLRRPSFFLQSQSNEDYTQATATRYNKKKMTKYLSKLEVASLETGAIGCLGAKDAHLVTVIFEIFLCLVAGENSPLVTCGGSVSFDINSFIKLMMLILLCCGYVPVDQDGTTEVKHDDPENPFVKIYKRSLRSYTQKQQQTQTSTTAPAPTKSSLEAVGGARPKQKTITSQQTSEKTHVYAKTTISTTSTTTTGKTSPLRHKVLTRQHSVNTPMGDYEPDHEGDWLKKMIDGEDDDEIFQQRQLLASSGGLQEIFTAMKKFNSGM</sequence>
<feature type="region of interest" description="Disordered" evidence="1">
    <location>
        <begin position="22"/>
        <end position="47"/>
    </location>
</feature>
<dbReference type="EMBL" id="LS992154">
    <property type="protein sequence ID" value="SYX08787.1"/>
    <property type="molecule type" value="Genomic_DNA"/>
</dbReference>